<dbReference type="InterPro" id="IPR036388">
    <property type="entry name" value="WH-like_DNA-bd_sf"/>
</dbReference>
<dbReference type="InterPro" id="IPR011008">
    <property type="entry name" value="Dimeric_a/b-barrel"/>
</dbReference>
<dbReference type="PANTHER" id="PTHR30154">
    <property type="entry name" value="LEUCINE-RESPONSIVE REGULATORY PROTEIN"/>
    <property type="match status" value="1"/>
</dbReference>
<dbReference type="PROSITE" id="PS00519">
    <property type="entry name" value="HTH_ASNC_1"/>
    <property type="match status" value="1"/>
</dbReference>
<dbReference type="EMBL" id="LXMA01000044">
    <property type="protein sequence ID" value="OAT71274.1"/>
    <property type="molecule type" value="Genomic_DNA"/>
</dbReference>
<protein>
    <submittedName>
        <fullName evidence="5">AsnC family transcriptional regulator</fullName>
    </submittedName>
</protein>
<dbReference type="FunFam" id="1.10.10.10:FF:000186">
    <property type="entry name" value="AsnC family transcriptional regulator"/>
    <property type="match status" value="1"/>
</dbReference>
<dbReference type="PANTHER" id="PTHR30154:SF53">
    <property type="entry name" value="HTH-TYPE TRANSCRIPTIONAL REGULATOR LRPC"/>
    <property type="match status" value="1"/>
</dbReference>
<sequence>MKIDEIDLKIIAELKKNSRLSMRELARKVNLSPPSVTERVKRLEDNGVIEGYTIQVNRKKLGFTIDCIIEVTIKNGEHKRFKEFIEQYPTALSCYRIAGQACYMVMLTVNRLEEIEEFINDVSAFVTTLTHIIFSEVKIKNDLEAHTPLLQSDEK</sequence>
<evidence type="ECO:0000256" key="1">
    <source>
        <dbReference type="ARBA" id="ARBA00023015"/>
    </source>
</evidence>
<keyword evidence="2" id="KW-0238">DNA-binding</keyword>
<evidence type="ECO:0000256" key="3">
    <source>
        <dbReference type="ARBA" id="ARBA00023163"/>
    </source>
</evidence>
<dbReference type="InterPro" id="IPR019885">
    <property type="entry name" value="Tscrpt_reg_HTH_AsnC-type_CS"/>
</dbReference>
<name>A0A1B7KMG0_PARTM</name>
<dbReference type="RefSeq" id="WP_064553780.1">
    <property type="nucleotide sequence ID" value="NZ_LXMA01000044.1"/>
</dbReference>
<dbReference type="InterPro" id="IPR019888">
    <property type="entry name" value="Tscrpt_reg_AsnC-like"/>
</dbReference>
<keyword evidence="1" id="KW-0805">Transcription regulation</keyword>
<dbReference type="SUPFAM" id="SSF46785">
    <property type="entry name" value="Winged helix' DNA-binding domain"/>
    <property type="match status" value="1"/>
</dbReference>
<dbReference type="InterPro" id="IPR036390">
    <property type="entry name" value="WH_DNA-bd_sf"/>
</dbReference>
<dbReference type="OrthoDB" id="34294at2"/>
<dbReference type="SUPFAM" id="SSF54909">
    <property type="entry name" value="Dimeric alpha+beta barrel"/>
    <property type="match status" value="1"/>
</dbReference>
<dbReference type="InterPro" id="IPR000485">
    <property type="entry name" value="AsnC-type_HTH_dom"/>
</dbReference>
<keyword evidence="3" id="KW-0804">Transcription</keyword>
<dbReference type="Pfam" id="PF01037">
    <property type="entry name" value="AsnC_trans_reg"/>
    <property type="match status" value="1"/>
</dbReference>
<organism evidence="5 6">
    <name type="scientific">Parageobacillus thermoglucosidasius</name>
    <name type="common">Geobacillus thermoglucosidasius</name>
    <dbReference type="NCBI Taxonomy" id="1426"/>
    <lineage>
        <taxon>Bacteria</taxon>
        <taxon>Bacillati</taxon>
        <taxon>Bacillota</taxon>
        <taxon>Bacilli</taxon>
        <taxon>Bacillales</taxon>
        <taxon>Anoxybacillaceae</taxon>
        <taxon>Parageobacillus</taxon>
    </lineage>
</organism>
<dbReference type="Gene3D" id="3.30.70.920">
    <property type="match status" value="1"/>
</dbReference>
<comment type="caution">
    <text evidence="5">The sequence shown here is derived from an EMBL/GenBank/DDBJ whole genome shotgun (WGS) entry which is preliminary data.</text>
</comment>
<dbReference type="PRINTS" id="PR00033">
    <property type="entry name" value="HTHASNC"/>
</dbReference>
<reference evidence="6" key="1">
    <citation type="submission" date="2016-05" db="EMBL/GenBank/DDBJ databases">
        <authorList>
            <person name="Wang W."/>
            <person name="Zhu L."/>
        </authorList>
    </citation>
    <scope>NUCLEOTIDE SEQUENCE [LARGE SCALE GENOMIC DNA]</scope>
    <source>
        <strain evidence="6">W-2</strain>
    </source>
</reference>
<dbReference type="AlphaFoldDB" id="A0A1B7KMG0"/>
<dbReference type="GO" id="GO:0043200">
    <property type="term" value="P:response to amino acid"/>
    <property type="evidence" value="ECO:0007669"/>
    <property type="project" value="TreeGrafter"/>
</dbReference>
<evidence type="ECO:0000259" key="4">
    <source>
        <dbReference type="PROSITE" id="PS50956"/>
    </source>
</evidence>
<dbReference type="InterPro" id="IPR019887">
    <property type="entry name" value="Tscrpt_reg_AsnC/Lrp_C"/>
</dbReference>
<proteinExistence type="predicted"/>
<dbReference type="CDD" id="cd00090">
    <property type="entry name" value="HTH_ARSR"/>
    <property type="match status" value="1"/>
</dbReference>
<evidence type="ECO:0000313" key="6">
    <source>
        <dbReference type="Proteomes" id="UP000078290"/>
    </source>
</evidence>
<dbReference type="Proteomes" id="UP000078290">
    <property type="component" value="Unassembled WGS sequence"/>
</dbReference>
<dbReference type="GO" id="GO:0043565">
    <property type="term" value="F:sequence-specific DNA binding"/>
    <property type="evidence" value="ECO:0007669"/>
    <property type="project" value="InterPro"/>
</dbReference>
<dbReference type="PROSITE" id="PS50956">
    <property type="entry name" value="HTH_ASNC_2"/>
    <property type="match status" value="1"/>
</dbReference>
<dbReference type="Pfam" id="PF13412">
    <property type="entry name" value="HTH_24"/>
    <property type="match status" value="1"/>
</dbReference>
<gene>
    <name evidence="5" type="ORF">A7K69_15965</name>
</gene>
<dbReference type="SMART" id="SM00344">
    <property type="entry name" value="HTH_ASNC"/>
    <property type="match status" value="1"/>
</dbReference>
<accession>A0A1B7KMG0</accession>
<dbReference type="InterPro" id="IPR011991">
    <property type="entry name" value="ArsR-like_HTH"/>
</dbReference>
<dbReference type="GO" id="GO:0005829">
    <property type="term" value="C:cytosol"/>
    <property type="evidence" value="ECO:0007669"/>
    <property type="project" value="TreeGrafter"/>
</dbReference>
<evidence type="ECO:0000256" key="2">
    <source>
        <dbReference type="ARBA" id="ARBA00023125"/>
    </source>
</evidence>
<feature type="domain" description="HTH asnC-type" evidence="4">
    <location>
        <begin position="3"/>
        <end position="64"/>
    </location>
</feature>
<dbReference type="Gene3D" id="1.10.10.10">
    <property type="entry name" value="Winged helix-like DNA-binding domain superfamily/Winged helix DNA-binding domain"/>
    <property type="match status" value="1"/>
</dbReference>
<evidence type="ECO:0000313" key="5">
    <source>
        <dbReference type="EMBL" id="OAT71274.1"/>
    </source>
</evidence>